<feature type="transmembrane region" description="Helical" evidence="1">
    <location>
        <begin position="47"/>
        <end position="66"/>
    </location>
</feature>
<dbReference type="InParanoid" id="A0A0C3NHF0"/>
<accession>A0A0C3NHF0</accession>
<dbReference type="AlphaFoldDB" id="A0A0C3NHF0"/>
<organism evidence="3 4">
    <name type="scientific">Pisolithus tinctorius Marx 270</name>
    <dbReference type="NCBI Taxonomy" id="870435"/>
    <lineage>
        <taxon>Eukaryota</taxon>
        <taxon>Fungi</taxon>
        <taxon>Dikarya</taxon>
        <taxon>Basidiomycota</taxon>
        <taxon>Agaricomycotina</taxon>
        <taxon>Agaricomycetes</taxon>
        <taxon>Agaricomycetidae</taxon>
        <taxon>Boletales</taxon>
        <taxon>Sclerodermatineae</taxon>
        <taxon>Pisolithaceae</taxon>
        <taxon>Pisolithus</taxon>
    </lineage>
</organism>
<dbReference type="GO" id="GO:0003676">
    <property type="term" value="F:nucleic acid binding"/>
    <property type="evidence" value="ECO:0007669"/>
    <property type="project" value="InterPro"/>
</dbReference>
<keyword evidence="1" id="KW-0472">Membrane</keyword>
<reference evidence="3 4" key="1">
    <citation type="submission" date="2014-04" db="EMBL/GenBank/DDBJ databases">
        <authorList>
            <consortium name="DOE Joint Genome Institute"/>
            <person name="Kuo A."/>
            <person name="Kohler A."/>
            <person name="Costa M.D."/>
            <person name="Nagy L.G."/>
            <person name="Floudas D."/>
            <person name="Copeland A."/>
            <person name="Barry K.W."/>
            <person name="Cichocki N."/>
            <person name="Veneault-Fourrey C."/>
            <person name="LaButti K."/>
            <person name="Lindquist E.A."/>
            <person name="Lipzen A."/>
            <person name="Lundell T."/>
            <person name="Morin E."/>
            <person name="Murat C."/>
            <person name="Sun H."/>
            <person name="Tunlid A."/>
            <person name="Henrissat B."/>
            <person name="Grigoriev I.V."/>
            <person name="Hibbett D.S."/>
            <person name="Martin F."/>
            <person name="Nordberg H.P."/>
            <person name="Cantor M.N."/>
            <person name="Hua S.X."/>
        </authorList>
    </citation>
    <scope>NUCLEOTIDE SEQUENCE [LARGE SCALE GENOMIC DNA]</scope>
    <source>
        <strain evidence="3 4">Marx 270</strain>
    </source>
</reference>
<evidence type="ECO:0000259" key="2">
    <source>
        <dbReference type="Pfam" id="PF13358"/>
    </source>
</evidence>
<dbReference type="InterPro" id="IPR036397">
    <property type="entry name" value="RNaseH_sf"/>
</dbReference>
<sequence length="67" mass="7919">MQLLYLPPYSPDFNPIKEAFSAMKAWICQNHDYARVELSGDLSSDPYQLIVMIHTLFLFFSFFFHLI</sequence>
<dbReference type="Gene3D" id="3.30.420.10">
    <property type="entry name" value="Ribonuclease H-like superfamily/Ribonuclease H"/>
    <property type="match status" value="1"/>
</dbReference>
<dbReference type="Proteomes" id="UP000054217">
    <property type="component" value="Unassembled WGS sequence"/>
</dbReference>
<protein>
    <recommendedName>
        <fullName evidence="2">Tc1-like transposase DDE domain-containing protein</fullName>
    </recommendedName>
</protein>
<keyword evidence="1" id="KW-1133">Transmembrane helix</keyword>
<reference evidence="4" key="2">
    <citation type="submission" date="2015-01" db="EMBL/GenBank/DDBJ databases">
        <title>Evolutionary Origins and Diversification of the Mycorrhizal Mutualists.</title>
        <authorList>
            <consortium name="DOE Joint Genome Institute"/>
            <consortium name="Mycorrhizal Genomics Consortium"/>
            <person name="Kohler A."/>
            <person name="Kuo A."/>
            <person name="Nagy L.G."/>
            <person name="Floudas D."/>
            <person name="Copeland A."/>
            <person name="Barry K.W."/>
            <person name="Cichocki N."/>
            <person name="Veneault-Fourrey C."/>
            <person name="LaButti K."/>
            <person name="Lindquist E.A."/>
            <person name="Lipzen A."/>
            <person name="Lundell T."/>
            <person name="Morin E."/>
            <person name="Murat C."/>
            <person name="Riley R."/>
            <person name="Ohm R."/>
            <person name="Sun H."/>
            <person name="Tunlid A."/>
            <person name="Henrissat B."/>
            <person name="Grigoriev I.V."/>
            <person name="Hibbett D.S."/>
            <person name="Martin F."/>
        </authorList>
    </citation>
    <scope>NUCLEOTIDE SEQUENCE [LARGE SCALE GENOMIC DNA]</scope>
    <source>
        <strain evidence="4">Marx 270</strain>
    </source>
</reference>
<dbReference type="HOGENOM" id="CLU_056788_12_1_1"/>
<proteinExistence type="predicted"/>
<keyword evidence="4" id="KW-1185">Reference proteome</keyword>
<dbReference type="EMBL" id="KN832075">
    <property type="protein sequence ID" value="KIN95145.1"/>
    <property type="molecule type" value="Genomic_DNA"/>
</dbReference>
<evidence type="ECO:0000313" key="4">
    <source>
        <dbReference type="Proteomes" id="UP000054217"/>
    </source>
</evidence>
<evidence type="ECO:0000256" key="1">
    <source>
        <dbReference type="SAM" id="Phobius"/>
    </source>
</evidence>
<name>A0A0C3NHF0_PISTI</name>
<evidence type="ECO:0000313" key="3">
    <source>
        <dbReference type="EMBL" id="KIN95145.1"/>
    </source>
</evidence>
<keyword evidence="1" id="KW-0812">Transmembrane</keyword>
<dbReference type="STRING" id="870435.A0A0C3NHF0"/>
<gene>
    <name evidence="3" type="ORF">M404DRAFT_166663</name>
</gene>
<dbReference type="Pfam" id="PF13358">
    <property type="entry name" value="DDE_3"/>
    <property type="match status" value="1"/>
</dbReference>
<feature type="domain" description="Tc1-like transposase DDE" evidence="2">
    <location>
        <begin position="2"/>
        <end position="35"/>
    </location>
</feature>
<dbReference type="OrthoDB" id="2266637at2759"/>
<dbReference type="InterPro" id="IPR038717">
    <property type="entry name" value="Tc1-like_DDE_dom"/>
</dbReference>